<dbReference type="EMBL" id="JAHUZB010000003">
    <property type="protein sequence ID" value="MBV7390890.1"/>
    <property type="molecule type" value="Genomic_DNA"/>
</dbReference>
<dbReference type="InterPro" id="IPR051082">
    <property type="entry name" value="Pentapeptide-BTB/POZ_domain"/>
</dbReference>
<evidence type="ECO:0000313" key="2">
    <source>
        <dbReference type="Proteomes" id="UP000774130"/>
    </source>
</evidence>
<dbReference type="InterPro" id="IPR043919">
    <property type="entry name" value="DUF5758"/>
</dbReference>
<evidence type="ECO:0000313" key="1">
    <source>
        <dbReference type="EMBL" id="MBV7390890.1"/>
    </source>
</evidence>
<name>A0ABS6TD89_9ENTE</name>
<dbReference type="Proteomes" id="UP000774130">
    <property type="component" value="Unassembled WGS sequence"/>
</dbReference>
<keyword evidence="2" id="KW-1185">Reference proteome</keyword>
<dbReference type="Pfam" id="PF13599">
    <property type="entry name" value="Pentapeptide_4"/>
    <property type="match status" value="1"/>
</dbReference>
<reference evidence="1 2" key="1">
    <citation type="submission" date="2021-06" db="EMBL/GenBank/DDBJ databases">
        <title>Enterococcus alishanensis sp. nov., a novel lactic acid bacterium isolated from fresh coffee beans.</title>
        <authorList>
            <person name="Chen Y.-S."/>
        </authorList>
    </citation>
    <scope>NUCLEOTIDE SEQUENCE [LARGE SCALE GENOMIC DNA]</scope>
    <source>
        <strain evidence="1 2">ALS3</strain>
    </source>
</reference>
<gene>
    <name evidence="1" type="ORF">KUA55_09370</name>
</gene>
<dbReference type="InterPro" id="IPR001646">
    <property type="entry name" value="5peptide_repeat"/>
</dbReference>
<proteinExistence type="predicted"/>
<comment type="caution">
    <text evidence="1">The sequence shown here is derived from an EMBL/GenBank/DDBJ whole genome shotgun (WGS) entry which is preliminary data.</text>
</comment>
<dbReference type="PANTHER" id="PTHR14136">
    <property type="entry name" value="BTB_POZ DOMAIN-CONTAINING PROTEIN KCTD9"/>
    <property type="match status" value="1"/>
</dbReference>
<organism evidence="1 2">
    <name type="scientific">Enterococcus alishanensis</name>
    <dbReference type="NCBI Taxonomy" id="1303817"/>
    <lineage>
        <taxon>Bacteria</taxon>
        <taxon>Bacillati</taxon>
        <taxon>Bacillota</taxon>
        <taxon>Bacilli</taxon>
        <taxon>Lactobacillales</taxon>
        <taxon>Enterococcaceae</taxon>
        <taxon>Enterococcus</taxon>
    </lineage>
</organism>
<protein>
    <submittedName>
        <fullName evidence="1">Pentapeptide repeat-containing protein</fullName>
    </submittedName>
</protein>
<accession>A0ABS6TD89</accession>
<dbReference type="PANTHER" id="PTHR14136:SF17">
    <property type="entry name" value="BTB_POZ DOMAIN-CONTAINING PROTEIN KCTD9"/>
    <property type="match status" value="1"/>
</dbReference>
<dbReference type="RefSeq" id="WP_218325934.1">
    <property type="nucleotide sequence ID" value="NZ_JAHUZB010000003.1"/>
</dbReference>
<sequence length="209" mass="24035">MAELENLDYRYRQLSQTNFSHLSFEKVDFTGANLTGTTFENSLLRQCDFTDANLTDVNFIGTDLRTCRLSGADISGANFYFAILEDVALDHVIWDETTQYFRLHPPKTGAFLGYKKCFGYRIVQLLIPENAQRTSATGNSCRCDLAKVLTIKDMYTNQDYDEAVSYVDPDFIYHRGAWVYAKKFNPDRWADSTGGIHFWLTRKEAEGYM</sequence>
<dbReference type="Pfam" id="PF19062">
    <property type="entry name" value="DUF5758"/>
    <property type="match status" value="1"/>
</dbReference>